<evidence type="ECO:0000256" key="1">
    <source>
        <dbReference type="ARBA" id="ARBA00008164"/>
    </source>
</evidence>
<comment type="caution">
    <text evidence="4">The sequence shown here is derived from an EMBL/GenBank/DDBJ whole genome shotgun (WGS) entry which is preliminary data.</text>
</comment>
<sequence length="233" mass="26220">MLVGPTVAIIFGIIIVLILLLSAVKILREYERGVIFRFGRLRGAKGPGIFLIIPFVDKMIKVDLRTVTMDVPPQDVITRDNVPVKVNAVVYFRVMDPAKSVVKIERYIVATSQIAQTTLRSILGQAELDDLLARRDKINKELQIIIDEQTDPWGVKVSTVEIKDVELPQSIQRAFARQAEAERERRAKIINAEGEFQASKRLAEAAKVLSRYPASIQLRFLQTLKEIGAEQNS</sequence>
<feature type="domain" description="Band 7" evidence="3">
    <location>
        <begin position="22"/>
        <end position="179"/>
    </location>
</feature>
<name>X1H303_9ZZZZ</name>
<dbReference type="GO" id="GO:0098552">
    <property type="term" value="C:side of membrane"/>
    <property type="evidence" value="ECO:0007669"/>
    <property type="project" value="UniProtKB-ARBA"/>
</dbReference>
<keyword evidence="2" id="KW-0812">Transmembrane</keyword>
<dbReference type="SMART" id="SM00244">
    <property type="entry name" value="PHB"/>
    <property type="match status" value="1"/>
</dbReference>
<protein>
    <recommendedName>
        <fullName evidence="3">Band 7 domain-containing protein</fullName>
    </recommendedName>
</protein>
<dbReference type="FunFam" id="3.30.479.30:FF:000004">
    <property type="entry name" value="Putative membrane protease family, stomatin"/>
    <property type="match status" value="1"/>
</dbReference>
<organism evidence="4">
    <name type="scientific">marine sediment metagenome</name>
    <dbReference type="NCBI Taxonomy" id="412755"/>
    <lineage>
        <taxon>unclassified sequences</taxon>
        <taxon>metagenomes</taxon>
        <taxon>ecological metagenomes</taxon>
    </lineage>
</organism>
<reference evidence="4" key="1">
    <citation type="journal article" date="2014" name="Front. Microbiol.">
        <title>High frequency of phylogenetically diverse reductive dehalogenase-homologous genes in deep subseafloor sedimentary metagenomes.</title>
        <authorList>
            <person name="Kawai M."/>
            <person name="Futagami T."/>
            <person name="Toyoda A."/>
            <person name="Takaki Y."/>
            <person name="Nishi S."/>
            <person name="Hori S."/>
            <person name="Arai W."/>
            <person name="Tsubouchi T."/>
            <person name="Morono Y."/>
            <person name="Uchiyama I."/>
            <person name="Ito T."/>
            <person name="Fujiyama A."/>
            <person name="Inagaki F."/>
            <person name="Takami H."/>
        </authorList>
    </citation>
    <scope>NUCLEOTIDE SEQUENCE</scope>
    <source>
        <strain evidence="4">Expedition CK06-06</strain>
    </source>
</reference>
<feature type="transmembrane region" description="Helical" evidence="2">
    <location>
        <begin position="6"/>
        <end position="27"/>
    </location>
</feature>
<dbReference type="EMBL" id="BARU01026593">
    <property type="protein sequence ID" value="GAH64531.1"/>
    <property type="molecule type" value="Genomic_DNA"/>
</dbReference>
<dbReference type="PANTHER" id="PTHR10264:SF19">
    <property type="entry name" value="AT06885P-RELATED"/>
    <property type="match status" value="1"/>
</dbReference>
<comment type="similarity">
    <text evidence="1">Belongs to the band 7/mec-2 family.</text>
</comment>
<accession>X1H303</accession>
<dbReference type="InterPro" id="IPR001107">
    <property type="entry name" value="Band_7"/>
</dbReference>
<evidence type="ECO:0000259" key="3">
    <source>
        <dbReference type="SMART" id="SM00244"/>
    </source>
</evidence>
<dbReference type="Gene3D" id="3.30.479.30">
    <property type="entry name" value="Band 7 domain"/>
    <property type="match status" value="1"/>
</dbReference>
<dbReference type="GO" id="GO:0005886">
    <property type="term" value="C:plasma membrane"/>
    <property type="evidence" value="ECO:0007669"/>
    <property type="project" value="InterPro"/>
</dbReference>
<dbReference type="Pfam" id="PF01145">
    <property type="entry name" value="Band_7"/>
    <property type="match status" value="1"/>
</dbReference>
<keyword evidence="2" id="KW-1133">Transmembrane helix</keyword>
<dbReference type="PANTHER" id="PTHR10264">
    <property type="entry name" value="BAND 7 PROTEIN-RELATED"/>
    <property type="match status" value="1"/>
</dbReference>
<dbReference type="PRINTS" id="PR00721">
    <property type="entry name" value="STOMATIN"/>
</dbReference>
<dbReference type="CDD" id="cd08826">
    <property type="entry name" value="SPFH_eoslipins_u1"/>
    <property type="match status" value="1"/>
</dbReference>
<gene>
    <name evidence="4" type="ORF">S03H2_42695</name>
</gene>
<dbReference type="Gene3D" id="6.10.250.2090">
    <property type="match status" value="1"/>
</dbReference>
<evidence type="ECO:0000313" key="4">
    <source>
        <dbReference type="EMBL" id="GAH64531.1"/>
    </source>
</evidence>
<keyword evidence="2" id="KW-0472">Membrane</keyword>
<proteinExistence type="inferred from homology"/>
<dbReference type="InterPro" id="IPR043202">
    <property type="entry name" value="Band-7_stomatin-like"/>
</dbReference>
<dbReference type="AlphaFoldDB" id="X1H303"/>
<evidence type="ECO:0000256" key="2">
    <source>
        <dbReference type="SAM" id="Phobius"/>
    </source>
</evidence>
<dbReference type="InterPro" id="IPR036013">
    <property type="entry name" value="Band_7/SPFH_dom_sf"/>
</dbReference>
<dbReference type="SUPFAM" id="SSF117892">
    <property type="entry name" value="Band 7/SPFH domain"/>
    <property type="match status" value="1"/>
</dbReference>
<dbReference type="InterPro" id="IPR001972">
    <property type="entry name" value="Stomatin_HflK_fam"/>
</dbReference>
<feature type="non-terminal residue" evidence="4">
    <location>
        <position position="233"/>
    </location>
</feature>